<sequence>MSAFTPAGAFRAEDCLMLPVNRSGMQAGRFFLKKTQETLKPSKVSSVLCAVNELKKNKQGLFRAASSMFRRLGIKSVSMDDLARTMGVSKKTLYQLVTNKEELVMMIMEEDFRRDMEVFADCQNTSHDAIDEFLRTSRYFIHELREISPAAVHDLQKYYPAIWKGMVRQHHVAFEQKLVQNIERGMEEGLYRNNIEPEVIATLYSGMMMVAVDRQVFPNYDRPLSEVIRQMTEYHFQGIVNQFGRDRLDQYLDKKALK</sequence>
<evidence type="ECO:0000313" key="6">
    <source>
        <dbReference type="EMBL" id="TXF88323.1"/>
    </source>
</evidence>
<gene>
    <name evidence="6" type="ORF">FUA23_15190</name>
</gene>
<evidence type="ECO:0000256" key="3">
    <source>
        <dbReference type="ARBA" id="ARBA00023163"/>
    </source>
</evidence>
<evidence type="ECO:0000256" key="2">
    <source>
        <dbReference type="ARBA" id="ARBA00023125"/>
    </source>
</evidence>
<dbReference type="Gene3D" id="1.10.10.60">
    <property type="entry name" value="Homeodomain-like"/>
    <property type="match status" value="1"/>
</dbReference>
<dbReference type="GO" id="GO:0000976">
    <property type="term" value="F:transcription cis-regulatory region binding"/>
    <property type="evidence" value="ECO:0007669"/>
    <property type="project" value="TreeGrafter"/>
</dbReference>
<keyword evidence="7" id="KW-1185">Reference proteome</keyword>
<dbReference type="SUPFAM" id="SSF48498">
    <property type="entry name" value="Tetracyclin repressor-like, C-terminal domain"/>
    <property type="match status" value="1"/>
</dbReference>
<dbReference type="InterPro" id="IPR050109">
    <property type="entry name" value="HTH-type_TetR-like_transc_reg"/>
</dbReference>
<dbReference type="EMBL" id="VOXD01000024">
    <property type="protein sequence ID" value="TXF88323.1"/>
    <property type="molecule type" value="Genomic_DNA"/>
</dbReference>
<dbReference type="PROSITE" id="PS50977">
    <property type="entry name" value="HTH_TETR_2"/>
    <property type="match status" value="1"/>
</dbReference>
<evidence type="ECO:0000259" key="5">
    <source>
        <dbReference type="PROSITE" id="PS50977"/>
    </source>
</evidence>
<evidence type="ECO:0000313" key="7">
    <source>
        <dbReference type="Proteomes" id="UP000321907"/>
    </source>
</evidence>
<dbReference type="GO" id="GO:0003700">
    <property type="term" value="F:DNA-binding transcription factor activity"/>
    <property type="evidence" value="ECO:0007669"/>
    <property type="project" value="TreeGrafter"/>
</dbReference>
<keyword evidence="2 4" id="KW-0238">DNA-binding</keyword>
<dbReference type="OrthoDB" id="881297at2"/>
<dbReference type="Pfam" id="PF00440">
    <property type="entry name" value="TetR_N"/>
    <property type="match status" value="1"/>
</dbReference>
<protein>
    <submittedName>
        <fullName evidence="6">TetR/AcrR family transcriptional regulator</fullName>
    </submittedName>
</protein>
<dbReference type="InterPro" id="IPR009057">
    <property type="entry name" value="Homeodomain-like_sf"/>
</dbReference>
<dbReference type="InterPro" id="IPR036271">
    <property type="entry name" value="Tet_transcr_reg_TetR-rel_C_sf"/>
</dbReference>
<dbReference type="Proteomes" id="UP000321907">
    <property type="component" value="Unassembled WGS sequence"/>
</dbReference>
<dbReference type="InterPro" id="IPR001647">
    <property type="entry name" value="HTH_TetR"/>
</dbReference>
<feature type="DNA-binding region" description="H-T-H motif" evidence="4">
    <location>
        <begin position="78"/>
        <end position="97"/>
    </location>
</feature>
<reference evidence="6 7" key="1">
    <citation type="submission" date="2019-08" db="EMBL/GenBank/DDBJ databases">
        <title>Lewinella sp. strain SSH13 Genome sequencing and assembly.</title>
        <authorList>
            <person name="Kim I."/>
        </authorList>
    </citation>
    <scope>NUCLEOTIDE SEQUENCE [LARGE SCALE GENOMIC DNA]</scope>
    <source>
        <strain evidence="6 7">SSH13</strain>
    </source>
</reference>
<proteinExistence type="predicted"/>
<feature type="domain" description="HTH tetR-type" evidence="5">
    <location>
        <begin position="55"/>
        <end position="115"/>
    </location>
</feature>
<dbReference type="SUPFAM" id="SSF46689">
    <property type="entry name" value="Homeodomain-like"/>
    <property type="match status" value="1"/>
</dbReference>
<accession>A0A5C7FFE6</accession>
<organism evidence="6 7">
    <name type="scientific">Neolewinella aurantiaca</name>
    <dbReference type="NCBI Taxonomy" id="2602767"/>
    <lineage>
        <taxon>Bacteria</taxon>
        <taxon>Pseudomonadati</taxon>
        <taxon>Bacteroidota</taxon>
        <taxon>Saprospiria</taxon>
        <taxon>Saprospirales</taxon>
        <taxon>Lewinellaceae</taxon>
        <taxon>Neolewinella</taxon>
    </lineage>
</organism>
<dbReference type="PANTHER" id="PTHR30055">
    <property type="entry name" value="HTH-TYPE TRANSCRIPTIONAL REGULATOR RUTR"/>
    <property type="match status" value="1"/>
</dbReference>
<comment type="caution">
    <text evidence="6">The sequence shown here is derived from an EMBL/GenBank/DDBJ whole genome shotgun (WGS) entry which is preliminary data.</text>
</comment>
<dbReference type="Gene3D" id="1.10.357.10">
    <property type="entry name" value="Tetracycline Repressor, domain 2"/>
    <property type="match status" value="1"/>
</dbReference>
<keyword evidence="3" id="KW-0804">Transcription</keyword>
<dbReference type="PANTHER" id="PTHR30055:SF234">
    <property type="entry name" value="HTH-TYPE TRANSCRIPTIONAL REGULATOR BETI"/>
    <property type="match status" value="1"/>
</dbReference>
<dbReference type="AlphaFoldDB" id="A0A5C7FFE6"/>
<evidence type="ECO:0000256" key="1">
    <source>
        <dbReference type="ARBA" id="ARBA00023015"/>
    </source>
</evidence>
<keyword evidence="1" id="KW-0805">Transcription regulation</keyword>
<evidence type="ECO:0000256" key="4">
    <source>
        <dbReference type="PROSITE-ProRule" id="PRU00335"/>
    </source>
</evidence>
<name>A0A5C7FFE6_9BACT</name>